<dbReference type="EMBL" id="QGKW02000717">
    <property type="protein sequence ID" value="KAF2598948.1"/>
    <property type="molecule type" value="Genomic_DNA"/>
</dbReference>
<sequence>MRREAIFSLPQVRFFSAVPPSLSSGGRQWVFSRRSATPNFFSYPIPLRVVLRAPLFLLAPLALVLVGLWPDSVTKTMFGCVPSVSGERARFATGAYSPPAFRLLCFPLSPPSAANLELPRLIPMVEFSITLWDTCFQGELCLFLCFMPSFKAPTRLTLCSFMVSAASCVSRGRFWSLLYRLRLIVTRASVCAALLWRSFCLPVEISRLVGRGPPPAKLRGVSQTLPSMPARSHFGEFSTDFPGYSLVSARSALKRELHCCSI</sequence>
<reference evidence="1" key="1">
    <citation type="submission" date="2019-12" db="EMBL/GenBank/DDBJ databases">
        <title>Genome sequencing and annotation of Brassica cretica.</title>
        <authorList>
            <person name="Studholme D.J."/>
            <person name="Sarris P.F."/>
        </authorList>
    </citation>
    <scope>NUCLEOTIDE SEQUENCE</scope>
    <source>
        <strain evidence="1">PFS-001/15</strain>
        <tissue evidence="1">Leaf</tissue>
    </source>
</reference>
<comment type="caution">
    <text evidence="1">The sequence shown here is derived from an EMBL/GenBank/DDBJ whole genome shotgun (WGS) entry which is preliminary data.</text>
</comment>
<organism evidence="1 2">
    <name type="scientific">Brassica cretica</name>
    <name type="common">Mustard</name>
    <dbReference type="NCBI Taxonomy" id="69181"/>
    <lineage>
        <taxon>Eukaryota</taxon>
        <taxon>Viridiplantae</taxon>
        <taxon>Streptophyta</taxon>
        <taxon>Embryophyta</taxon>
        <taxon>Tracheophyta</taxon>
        <taxon>Spermatophyta</taxon>
        <taxon>Magnoliopsida</taxon>
        <taxon>eudicotyledons</taxon>
        <taxon>Gunneridae</taxon>
        <taxon>Pentapetalae</taxon>
        <taxon>rosids</taxon>
        <taxon>malvids</taxon>
        <taxon>Brassicales</taxon>
        <taxon>Brassicaceae</taxon>
        <taxon>Brassiceae</taxon>
        <taxon>Brassica</taxon>
    </lineage>
</organism>
<dbReference type="AlphaFoldDB" id="A0A8S9L0Q3"/>
<evidence type="ECO:0000313" key="2">
    <source>
        <dbReference type="Proteomes" id="UP000712281"/>
    </source>
</evidence>
<protein>
    <submittedName>
        <fullName evidence="1">Uncharacterized protein</fullName>
    </submittedName>
</protein>
<evidence type="ECO:0000313" key="1">
    <source>
        <dbReference type="EMBL" id="KAF2598948.1"/>
    </source>
</evidence>
<proteinExistence type="predicted"/>
<name>A0A8S9L0Q3_BRACR</name>
<gene>
    <name evidence="1" type="ORF">F2Q68_00007040</name>
</gene>
<accession>A0A8S9L0Q3</accession>
<dbReference type="Proteomes" id="UP000712281">
    <property type="component" value="Unassembled WGS sequence"/>
</dbReference>